<evidence type="ECO:0000313" key="1">
    <source>
        <dbReference type="EMBL" id="KAK7590687.1"/>
    </source>
</evidence>
<organism evidence="1 2">
    <name type="scientific">Parthenolecanium corni</name>
    <dbReference type="NCBI Taxonomy" id="536013"/>
    <lineage>
        <taxon>Eukaryota</taxon>
        <taxon>Metazoa</taxon>
        <taxon>Ecdysozoa</taxon>
        <taxon>Arthropoda</taxon>
        <taxon>Hexapoda</taxon>
        <taxon>Insecta</taxon>
        <taxon>Pterygota</taxon>
        <taxon>Neoptera</taxon>
        <taxon>Paraneoptera</taxon>
        <taxon>Hemiptera</taxon>
        <taxon>Sternorrhyncha</taxon>
        <taxon>Coccoidea</taxon>
        <taxon>Coccidae</taxon>
        <taxon>Parthenolecanium</taxon>
    </lineage>
</organism>
<sequence length="171" mass="20749">MDVPQEVTVVEMQPKVDIKKGHIDFSNVMFPPISDRKTIKRKLLPVRQQSIRNSTLEKDELRLSSGLKFVKANMSAEPEKYYVDKWFNYKFDKKYEGWYDKWYPKMGNFEVPHYTQYKDIEGIWQLEYTRDKLAKYGLKDPWMRYGHKPPHRDDFFDWLAEYDHARDNPNQ</sequence>
<dbReference type="AlphaFoldDB" id="A0AAN9Y4C1"/>
<comment type="caution">
    <text evidence="1">The sequence shown here is derived from an EMBL/GenBank/DDBJ whole genome shotgun (WGS) entry which is preliminary data.</text>
</comment>
<proteinExistence type="predicted"/>
<keyword evidence="2" id="KW-1185">Reference proteome</keyword>
<accession>A0AAN9Y4C1</accession>
<protein>
    <submittedName>
        <fullName evidence="1">Uncharacterized protein</fullName>
    </submittedName>
</protein>
<gene>
    <name evidence="1" type="ORF">V9T40_002300</name>
</gene>
<reference evidence="1 2" key="1">
    <citation type="submission" date="2024-03" db="EMBL/GenBank/DDBJ databases">
        <title>Adaptation during the transition from Ophiocordyceps entomopathogen to insect associate is accompanied by gene loss and intensified selection.</title>
        <authorList>
            <person name="Ward C.M."/>
            <person name="Onetto C.A."/>
            <person name="Borneman A.R."/>
        </authorList>
    </citation>
    <scope>NUCLEOTIDE SEQUENCE [LARGE SCALE GENOMIC DNA]</scope>
    <source>
        <strain evidence="1">AWRI1</strain>
        <tissue evidence="1">Single Adult Female</tissue>
    </source>
</reference>
<name>A0AAN9Y4C1_9HEMI</name>
<dbReference type="Proteomes" id="UP001367676">
    <property type="component" value="Unassembled WGS sequence"/>
</dbReference>
<evidence type="ECO:0000313" key="2">
    <source>
        <dbReference type="Proteomes" id="UP001367676"/>
    </source>
</evidence>
<dbReference type="EMBL" id="JBBCAQ010000022">
    <property type="protein sequence ID" value="KAK7590687.1"/>
    <property type="molecule type" value="Genomic_DNA"/>
</dbReference>